<evidence type="ECO:0000256" key="5">
    <source>
        <dbReference type="ARBA" id="ARBA00023125"/>
    </source>
</evidence>
<feature type="compositionally biased region" description="Basic and acidic residues" evidence="9">
    <location>
        <begin position="103"/>
        <end position="112"/>
    </location>
</feature>
<dbReference type="Pfam" id="PF05190">
    <property type="entry name" value="MutS_IV"/>
    <property type="match status" value="1"/>
</dbReference>
<dbReference type="WBParaSite" id="nOo.2.0.1.t00779-RA">
    <property type="protein sequence ID" value="nOo.2.0.1.t00779-RA"/>
    <property type="gene ID" value="nOo.2.0.1.g00779"/>
</dbReference>
<dbReference type="InterPro" id="IPR017261">
    <property type="entry name" value="DNA_mismatch_repair_MutS/MSH"/>
</dbReference>
<keyword evidence="2 6" id="KW-0547">Nucleotide-binding</keyword>
<sequence>MSMKKQASLLSFFTRSPNPKNTSQSESIGNQTTSMLKHTTPSEISKLQKDVNVENDIQMEEDTIKSPHIKRSPNEKLPSVKKLCTKRRRAVVSSDSEDENEMMDVKKSEENMKQSPKYKSVKSDVLSQLKSPDPKHLSSKTSSKNESTPSEPDVSEMTISFINSFRATEQDLSVASSKISRSADSKTEDESSAAVESDIESVQFPHLNFDFLKPDNIRDADGRLRRHPDYCPRTLYVPEAFIKKQTPGHRQWWAAKSAYFDTVLFFKVGKFYEMYHMDAVIGVENLNLSYMRGNFAHCGFPEVAYGRFADQLVNRGYKVARVEQTETPAQLENRNKIEKANNKVVRREVCNITTPGTRTYGVLDGNDEQNTADMMDTTARYLYAIAERGAESVEYGVCFIDTTVGRFYVSRLSDSGSRSALRTLFSHYQPAQILYERGRVSATTMTVYNSTVSAVPREALVPKKEFLTSENTLKLLASDKYFGELYDKWPVVLLDMIDRDSLALKCKPMYDACISALGAIIWYLRRCLIDVDMISMRRFELYRPMNLTESPSQDKNPTSVKDESEVGEQYWSGRRLILDNLALKHLNIIPPIGSMKKFAPRDPITAKYTLYNIINKCATPAGKRLLRQWVCAPVCDREILNSRQDAIEWLSEARLNGFIGKAMERLRKVPDLERLVQKIHTLGLKYRAEEHPDSRAQMFETMRYNKRKIRDLVQALEGFERVHNLRLEFMKNFAENQKTVPSLLERCFGYRFPDIANDLEHFKNAFNRDKAQEEGIIVPEKGVIKEYDDAIYNVKECTHELDLYLNVIRKQLHSSNINFFGSGRSRYQLEIPEEIAENLGHEFELKSSRKGYKRMVTDELVKLVKDLDEAENQLDIIRHDIMRRVFADFGDRSIKWTMVIERMATFDVLLSLTLYSQNCGLNMCRPQFIYDSKRPVLEIKSGYHPSLAAIAASSSSFTYIPNSVLLGGNEPSTILLTGPNMGGKSTLMRQVGVLIVLAQIGSFVPASEMKLSPVDRIFTRMGAGDRIIAGQSTFYVELYETNLILRNATRHSLVIMDELGRGTSTYDGTAIAYAVLLDVAIRLQCRTFFSTHYHSLCKAVENFSNIKAAHMACIVENENAEDPTMENVTFLYTLADGMCPKSYGFFAAKISGLRKEVIRAAFAASQRLDAGKTRKERMAELRRLALNEECSTTQIREIINSMLNSS</sequence>
<evidence type="ECO:0000256" key="1">
    <source>
        <dbReference type="ARBA" id="ARBA00006271"/>
    </source>
</evidence>
<evidence type="ECO:0000256" key="7">
    <source>
        <dbReference type="RuleBase" id="RU003756"/>
    </source>
</evidence>
<comment type="function">
    <text evidence="6 7">Component of the post-replicative DNA mismatch repair system (MMR).</text>
</comment>
<dbReference type="SUPFAM" id="SSF53150">
    <property type="entry name" value="DNA repair protein MutS, domain II"/>
    <property type="match status" value="1"/>
</dbReference>
<organism evidence="13">
    <name type="scientific">Onchocerca ochengi</name>
    <name type="common">Filarial nematode worm</name>
    <dbReference type="NCBI Taxonomy" id="42157"/>
    <lineage>
        <taxon>Eukaryota</taxon>
        <taxon>Metazoa</taxon>
        <taxon>Ecdysozoa</taxon>
        <taxon>Nematoda</taxon>
        <taxon>Chromadorea</taxon>
        <taxon>Rhabditida</taxon>
        <taxon>Spirurina</taxon>
        <taxon>Spiruromorpha</taxon>
        <taxon>Filarioidea</taxon>
        <taxon>Onchocercidae</taxon>
        <taxon>Onchocerca</taxon>
    </lineage>
</organism>
<dbReference type="Proteomes" id="UP000271087">
    <property type="component" value="Unassembled WGS sequence"/>
</dbReference>
<keyword evidence="12" id="KW-1185">Reference proteome</keyword>
<dbReference type="Pfam" id="PF05188">
    <property type="entry name" value="MutS_II"/>
    <property type="match status" value="1"/>
</dbReference>
<dbReference type="SMART" id="SM00534">
    <property type="entry name" value="MUTSac"/>
    <property type="match status" value="1"/>
</dbReference>
<dbReference type="GO" id="GO:0032301">
    <property type="term" value="C:MutSalpha complex"/>
    <property type="evidence" value="ECO:0007669"/>
    <property type="project" value="TreeGrafter"/>
</dbReference>
<dbReference type="PIRSF" id="PIRSF037677">
    <property type="entry name" value="DNA_mis_repair_Msh6"/>
    <property type="match status" value="1"/>
</dbReference>
<dbReference type="Pfam" id="PF05192">
    <property type="entry name" value="MutS_III"/>
    <property type="match status" value="1"/>
</dbReference>
<dbReference type="InterPro" id="IPR027417">
    <property type="entry name" value="P-loop_NTPase"/>
</dbReference>
<dbReference type="InterPro" id="IPR000432">
    <property type="entry name" value="DNA_mismatch_repair_MutS_C"/>
</dbReference>
<dbReference type="InterPro" id="IPR007860">
    <property type="entry name" value="DNA_mmatch_repair_MutS_con_dom"/>
</dbReference>
<dbReference type="SUPFAM" id="SSF52540">
    <property type="entry name" value="P-loop containing nucleoside triphosphate hydrolases"/>
    <property type="match status" value="1"/>
</dbReference>
<evidence type="ECO:0000256" key="6">
    <source>
        <dbReference type="PIRNR" id="PIRNR037677"/>
    </source>
</evidence>
<dbReference type="InterPro" id="IPR007861">
    <property type="entry name" value="DNA_mismatch_repair_MutS_clamp"/>
</dbReference>
<evidence type="ECO:0000313" key="13">
    <source>
        <dbReference type="WBParaSite" id="nOo.2.0.1.t00779-RA"/>
    </source>
</evidence>
<dbReference type="InterPro" id="IPR007696">
    <property type="entry name" value="DNA_mismatch_repair_MutS_core"/>
</dbReference>
<dbReference type="PANTHER" id="PTHR11361">
    <property type="entry name" value="DNA MISMATCH REPAIR PROTEIN MUTS FAMILY MEMBER"/>
    <property type="match status" value="1"/>
</dbReference>
<evidence type="ECO:0000256" key="2">
    <source>
        <dbReference type="ARBA" id="ARBA00022741"/>
    </source>
</evidence>
<gene>
    <name evidence="11" type="ORF">NOO_LOCUS779</name>
</gene>
<feature type="region of interest" description="Disordered" evidence="9">
    <location>
        <begin position="176"/>
        <end position="197"/>
    </location>
</feature>
<dbReference type="InterPro" id="IPR007695">
    <property type="entry name" value="DNA_mismatch_repair_MutS-lik_N"/>
</dbReference>
<comment type="similarity">
    <text evidence="1 6 7">Belongs to the DNA mismatch repair MutS family.</text>
</comment>
<dbReference type="InterPro" id="IPR045076">
    <property type="entry name" value="MutS"/>
</dbReference>
<feature type="region of interest" description="Disordered" evidence="9">
    <location>
        <begin position="1"/>
        <end position="155"/>
    </location>
</feature>
<evidence type="ECO:0000256" key="4">
    <source>
        <dbReference type="ARBA" id="ARBA00022840"/>
    </source>
</evidence>
<dbReference type="GO" id="GO:0006298">
    <property type="term" value="P:mismatch repair"/>
    <property type="evidence" value="ECO:0007669"/>
    <property type="project" value="InterPro"/>
</dbReference>
<dbReference type="Gene3D" id="3.30.420.110">
    <property type="entry name" value="MutS, connector domain"/>
    <property type="match status" value="1"/>
</dbReference>
<name>A0A182DYM8_ONCOC</name>
<dbReference type="FunFam" id="1.10.1420.10:FF:000005">
    <property type="entry name" value="DNA mismatch repair protein"/>
    <property type="match status" value="1"/>
</dbReference>
<protein>
    <recommendedName>
        <fullName evidence="6">DNA mismatch repair protein</fullName>
    </recommendedName>
</protein>
<evidence type="ECO:0000313" key="12">
    <source>
        <dbReference type="Proteomes" id="UP000271087"/>
    </source>
</evidence>
<dbReference type="PROSITE" id="PS00486">
    <property type="entry name" value="DNA_MISMATCH_REPAIR_2"/>
    <property type="match status" value="1"/>
</dbReference>
<evidence type="ECO:0000259" key="10">
    <source>
        <dbReference type="PROSITE" id="PS00486"/>
    </source>
</evidence>
<dbReference type="Pfam" id="PF01624">
    <property type="entry name" value="MutS_I"/>
    <property type="match status" value="1"/>
</dbReference>
<dbReference type="STRING" id="42157.A0A182DYM8"/>
<evidence type="ECO:0000256" key="3">
    <source>
        <dbReference type="ARBA" id="ARBA00022763"/>
    </source>
</evidence>
<keyword evidence="3 6" id="KW-0227">DNA damage</keyword>
<dbReference type="FunFam" id="3.40.1170.10:FF:000002">
    <property type="entry name" value="DNA mismatch repair protein"/>
    <property type="match status" value="1"/>
</dbReference>
<keyword evidence="8" id="KW-0175">Coiled coil</keyword>
<dbReference type="AlphaFoldDB" id="A0A182DYM8"/>
<evidence type="ECO:0000256" key="8">
    <source>
        <dbReference type="SAM" id="Coils"/>
    </source>
</evidence>
<evidence type="ECO:0000313" key="11">
    <source>
        <dbReference type="EMBL" id="VDK62832.1"/>
    </source>
</evidence>
<dbReference type="Gene3D" id="1.10.1420.10">
    <property type="match status" value="2"/>
</dbReference>
<feature type="coiled-coil region" evidence="8">
    <location>
        <begin position="853"/>
        <end position="880"/>
    </location>
</feature>
<keyword evidence="5 6" id="KW-0238">DNA-binding</keyword>
<dbReference type="OrthoDB" id="10252754at2759"/>
<dbReference type="InterPro" id="IPR036678">
    <property type="entry name" value="MutS_con_dom_sf"/>
</dbReference>
<dbReference type="PANTHER" id="PTHR11361:SF148">
    <property type="entry name" value="DNA MISMATCH REPAIR PROTEIN MSH6"/>
    <property type="match status" value="1"/>
</dbReference>
<reference evidence="11 12" key="2">
    <citation type="submission" date="2018-08" db="EMBL/GenBank/DDBJ databases">
        <authorList>
            <person name="Laetsch R D."/>
            <person name="Stevens L."/>
            <person name="Kumar S."/>
            <person name="Blaxter L. M."/>
        </authorList>
    </citation>
    <scope>NUCLEOTIDE SEQUENCE [LARGE SCALE GENOMIC DNA]</scope>
</reference>
<reference evidence="13" key="1">
    <citation type="submission" date="2016-06" db="UniProtKB">
        <authorList>
            <consortium name="WormBaseParasite"/>
        </authorList>
    </citation>
    <scope>IDENTIFICATION</scope>
</reference>
<dbReference type="GO" id="GO:0030983">
    <property type="term" value="F:mismatched DNA binding"/>
    <property type="evidence" value="ECO:0007669"/>
    <property type="project" value="UniProtKB-UniRule"/>
</dbReference>
<feature type="domain" description="DNA mismatch repair proteins mutS family" evidence="10">
    <location>
        <begin position="1052"/>
        <end position="1068"/>
    </location>
</feature>
<dbReference type="GO" id="GO:0140664">
    <property type="term" value="F:ATP-dependent DNA damage sensor activity"/>
    <property type="evidence" value="ECO:0007669"/>
    <property type="project" value="InterPro"/>
</dbReference>
<dbReference type="SUPFAM" id="SSF48334">
    <property type="entry name" value="DNA repair protein MutS, domain III"/>
    <property type="match status" value="1"/>
</dbReference>
<dbReference type="Pfam" id="PF00488">
    <property type="entry name" value="MutS_V"/>
    <property type="match status" value="1"/>
</dbReference>
<evidence type="ECO:0000256" key="9">
    <source>
        <dbReference type="SAM" id="MobiDB-lite"/>
    </source>
</evidence>
<proteinExistence type="inferred from homology"/>
<dbReference type="InterPro" id="IPR036187">
    <property type="entry name" value="DNA_mismatch_repair_MutS_sf"/>
</dbReference>
<dbReference type="InterPro" id="IPR016151">
    <property type="entry name" value="DNA_mismatch_repair_MutS_N"/>
</dbReference>
<keyword evidence="6 7" id="KW-0234">DNA repair</keyword>
<dbReference type="EMBL" id="UYRW01000084">
    <property type="protein sequence ID" value="VDK62832.1"/>
    <property type="molecule type" value="Genomic_DNA"/>
</dbReference>
<feature type="compositionally biased region" description="Polar residues" evidence="9">
    <location>
        <begin position="8"/>
        <end position="45"/>
    </location>
</feature>
<dbReference type="SUPFAM" id="SSF55271">
    <property type="entry name" value="DNA repair protein MutS, domain I"/>
    <property type="match status" value="1"/>
</dbReference>
<dbReference type="Gene3D" id="3.40.1170.10">
    <property type="entry name" value="DNA repair protein MutS, domain I"/>
    <property type="match status" value="1"/>
</dbReference>
<keyword evidence="4 6" id="KW-0067">ATP-binding</keyword>
<accession>A0A182DYM8</accession>
<feature type="compositionally biased region" description="Polar residues" evidence="9">
    <location>
        <begin position="139"/>
        <end position="150"/>
    </location>
</feature>
<dbReference type="GO" id="GO:0005524">
    <property type="term" value="F:ATP binding"/>
    <property type="evidence" value="ECO:0007669"/>
    <property type="project" value="UniProtKB-UniRule"/>
</dbReference>
<dbReference type="SMART" id="SM00533">
    <property type="entry name" value="MUTSd"/>
    <property type="match status" value="1"/>
</dbReference>
<dbReference type="Gene3D" id="3.40.50.300">
    <property type="entry name" value="P-loop containing nucleotide triphosphate hydrolases"/>
    <property type="match status" value="1"/>
</dbReference>